<dbReference type="RefSeq" id="WP_284316216.1">
    <property type="nucleotide sequence ID" value="NZ_BSPC01000069.1"/>
</dbReference>
<dbReference type="GO" id="GO:0004867">
    <property type="term" value="F:serine-type endopeptidase inhibitor activity"/>
    <property type="evidence" value="ECO:0007669"/>
    <property type="project" value="UniProtKB-KW"/>
</dbReference>
<dbReference type="InterPro" id="IPR036186">
    <property type="entry name" value="Serpin_sf"/>
</dbReference>
<protein>
    <submittedName>
        <fullName evidence="3">Serine protease inhibitor</fullName>
    </submittedName>
</protein>
<comment type="caution">
    <text evidence="3">The sequence shown here is derived from an EMBL/GenBank/DDBJ whole genome shotgun (WGS) entry which is preliminary data.</text>
</comment>
<evidence type="ECO:0000259" key="2">
    <source>
        <dbReference type="SMART" id="SM00093"/>
    </source>
</evidence>
<keyword evidence="3" id="KW-0646">Protease inhibitor</keyword>
<dbReference type="SMART" id="SM00093">
    <property type="entry name" value="SERPIN"/>
    <property type="match status" value="1"/>
</dbReference>
<dbReference type="SUPFAM" id="SSF56574">
    <property type="entry name" value="Serpins"/>
    <property type="match status" value="1"/>
</dbReference>
<dbReference type="InterPro" id="IPR042185">
    <property type="entry name" value="Serpin_sf_2"/>
</dbReference>
<dbReference type="Gene3D" id="2.30.39.10">
    <property type="entry name" value="Alpha-1-antitrypsin, domain 1"/>
    <property type="match status" value="1"/>
</dbReference>
<dbReference type="EMBL" id="BSPC01000069">
    <property type="protein sequence ID" value="GLS23302.1"/>
    <property type="molecule type" value="Genomic_DNA"/>
</dbReference>
<dbReference type="InterPro" id="IPR000215">
    <property type="entry name" value="Serpin_fam"/>
</dbReference>
<evidence type="ECO:0000256" key="1">
    <source>
        <dbReference type="RuleBase" id="RU000411"/>
    </source>
</evidence>
<evidence type="ECO:0000313" key="3">
    <source>
        <dbReference type="EMBL" id="GLS23302.1"/>
    </source>
</evidence>
<comment type="similarity">
    <text evidence="1">Belongs to the serpin family.</text>
</comment>
<dbReference type="PROSITE" id="PS00284">
    <property type="entry name" value="SERPIN"/>
    <property type="match status" value="1"/>
</dbReference>
<dbReference type="InterPro" id="IPR023795">
    <property type="entry name" value="Serpin_CS"/>
</dbReference>
<dbReference type="InterPro" id="IPR023796">
    <property type="entry name" value="Serpin_dom"/>
</dbReference>
<name>A0ABQ6CUN7_9HYPH</name>
<dbReference type="PANTHER" id="PTHR11461:SF211">
    <property type="entry name" value="GH10112P-RELATED"/>
    <property type="match status" value="1"/>
</dbReference>
<feature type="domain" description="Serpin" evidence="2">
    <location>
        <begin position="56"/>
        <end position="409"/>
    </location>
</feature>
<accession>A0ABQ6CUN7</accession>
<keyword evidence="3" id="KW-0722">Serine protease inhibitor</keyword>
<keyword evidence="4" id="KW-1185">Reference proteome</keyword>
<organism evidence="3 4">
    <name type="scientific">Labrys miyagiensis</name>
    <dbReference type="NCBI Taxonomy" id="346912"/>
    <lineage>
        <taxon>Bacteria</taxon>
        <taxon>Pseudomonadati</taxon>
        <taxon>Pseudomonadota</taxon>
        <taxon>Alphaproteobacteria</taxon>
        <taxon>Hyphomicrobiales</taxon>
        <taxon>Xanthobacteraceae</taxon>
        <taxon>Labrys</taxon>
    </lineage>
</organism>
<reference evidence="4" key="1">
    <citation type="journal article" date="2019" name="Int. J. Syst. Evol. Microbiol.">
        <title>The Global Catalogue of Microorganisms (GCM) 10K type strain sequencing project: providing services to taxonomists for standard genome sequencing and annotation.</title>
        <authorList>
            <consortium name="The Broad Institute Genomics Platform"/>
            <consortium name="The Broad Institute Genome Sequencing Center for Infectious Disease"/>
            <person name="Wu L."/>
            <person name="Ma J."/>
        </authorList>
    </citation>
    <scope>NUCLEOTIDE SEQUENCE [LARGE SCALE GENOMIC DNA]</scope>
    <source>
        <strain evidence="4">NBRC 101365</strain>
    </source>
</reference>
<sequence length="413" mass="43347">MGWLAGQRVSRRAVVTLSLLALLPWGLQKAEAASKAKPAPIAPIATAAQASARLGFDLLSQLGKGKGNDPNPVVSPASLTAALAVLDLGASPKFHAALVKTLRLDTVGDSGDLKSLRASLVPLIDGSKADGPLTGISAVYFDPRGGPKPAALDELKQAGVQADVRDLSDAKTIDDINALVKDRTKGLIPTLIDEPLRKGGLVVLNALHFKDDWRTAFDPAQTTQMDFHRIKGGDAKVAMMQSGSGHWLARQDDRFIAVALPYQTKGYDLLLLTTKDKPAALADFAPAASWLTGEGFAESEGTVSLPRLSIKAGADLRGSLDKLGLDPAVRAPDALSGFLTTPQKIDKIIQKVVITVDEKGTEAAAATAVTSRSLAMPATFSFVADKPFLFALRDETSGQVLMAGYIGDAAKAQ</sequence>
<dbReference type="InterPro" id="IPR042178">
    <property type="entry name" value="Serpin_sf_1"/>
</dbReference>
<evidence type="ECO:0000313" key="4">
    <source>
        <dbReference type="Proteomes" id="UP001156882"/>
    </source>
</evidence>
<dbReference type="Gene3D" id="3.30.497.10">
    <property type="entry name" value="Antithrombin, subunit I, domain 2"/>
    <property type="match status" value="1"/>
</dbReference>
<dbReference type="PANTHER" id="PTHR11461">
    <property type="entry name" value="SERINE PROTEASE INHIBITOR, SERPIN"/>
    <property type="match status" value="1"/>
</dbReference>
<gene>
    <name evidence="3" type="ORF">GCM10007874_63220</name>
</gene>
<dbReference type="Pfam" id="PF00079">
    <property type="entry name" value="Serpin"/>
    <property type="match status" value="1"/>
</dbReference>
<proteinExistence type="inferred from homology"/>
<dbReference type="Proteomes" id="UP001156882">
    <property type="component" value="Unassembled WGS sequence"/>
</dbReference>